<organism evidence="1 2">
    <name type="scientific">Acanthosepion pharaonis</name>
    <name type="common">Pharaoh cuttlefish</name>
    <name type="synonym">Sepia pharaonis</name>
    <dbReference type="NCBI Taxonomy" id="158019"/>
    <lineage>
        <taxon>Eukaryota</taxon>
        <taxon>Metazoa</taxon>
        <taxon>Spiralia</taxon>
        <taxon>Lophotrochozoa</taxon>
        <taxon>Mollusca</taxon>
        <taxon>Cephalopoda</taxon>
        <taxon>Coleoidea</taxon>
        <taxon>Decapodiformes</taxon>
        <taxon>Sepiida</taxon>
        <taxon>Sepiina</taxon>
        <taxon>Sepiidae</taxon>
        <taxon>Acanthosepion</taxon>
    </lineage>
</organism>
<sequence>MSQEDKIRSLLFKDPITEEETASLHMPDNYLCEACLGVTHCLEKVFQRIDERHTKRKLTESSIVEAVENLCRNEELWHEYGLKEVDGKKKLSGPGLDADSVIGMHMSGKHWPFRMMDFCWKLIGDTEDVELYKIFKEGKLNKTLCYGGKRSYCKEQIKTEL</sequence>
<protein>
    <submittedName>
        <fullName evidence="1">Uncharacterized protein</fullName>
    </submittedName>
</protein>
<dbReference type="InterPro" id="IPR052682">
    <property type="entry name" value="MZB1"/>
</dbReference>
<dbReference type="PANTHER" id="PTHR15881:SF2">
    <property type="entry name" value="MARGINAL ZONE B- AND B1-CELL-SPECIFIC PROTEIN"/>
    <property type="match status" value="1"/>
</dbReference>
<keyword evidence="2" id="KW-1185">Reference proteome</keyword>
<name>A0A812DM00_ACAPH</name>
<dbReference type="EMBL" id="CAHIKZ030004089">
    <property type="protein sequence ID" value="CAE1307005.1"/>
    <property type="molecule type" value="Genomic_DNA"/>
</dbReference>
<proteinExistence type="predicted"/>
<comment type="caution">
    <text evidence="1">The sequence shown here is derived from an EMBL/GenBank/DDBJ whole genome shotgun (WGS) entry which is preliminary data.</text>
</comment>
<dbReference type="GO" id="GO:0005576">
    <property type="term" value="C:extracellular region"/>
    <property type="evidence" value="ECO:0007669"/>
    <property type="project" value="TreeGrafter"/>
</dbReference>
<dbReference type="AlphaFoldDB" id="A0A812DM00"/>
<dbReference type="Proteomes" id="UP000597762">
    <property type="component" value="Unassembled WGS sequence"/>
</dbReference>
<dbReference type="OrthoDB" id="448621at2759"/>
<reference evidence="1" key="1">
    <citation type="submission" date="2021-01" db="EMBL/GenBank/DDBJ databases">
        <authorList>
            <person name="Li R."/>
            <person name="Bekaert M."/>
        </authorList>
    </citation>
    <scope>NUCLEOTIDE SEQUENCE</scope>
    <source>
        <strain evidence="1">Farmed</strain>
    </source>
</reference>
<dbReference type="PANTHER" id="PTHR15881">
    <property type="entry name" value="MARGINAL ZONE B- AND B1-CELL-SPECIFIC PROTEIN"/>
    <property type="match status" value="1"/>
</dbReference>
<evidence type="ECO:0000313" key="1">
    <source>
        <dbReference type="EMBL" id="CAE1307005.1"/>
    </source>
</evidence>
<accession>A0A812DM00</accession>
<evidence type="ECO:0000313" key="2">
    <source>
        <dbReference type="Proteomes" id="UP000597762"/>
    </source>
</evidence>
<dbReference type="GO" id="GO:0034663">
    <property type="term" value="C:endoplasmic reticulum chaperone complex"/>
    <property type="evidence" value="ECO:0007669"/>
    <property type="project" value="TreeGrafter"/>
</dbReference>
<gene>
    <name evidence="1" type="ORF">SPHA_59096</name>
</gene>